<keyword evidence="8" id="KW-1015">Disulfide bond</keyword>
<dbReference type="InterPro" id="IPR022271">
    <property type="entry name" value="Lipocalin_ApoD"/>
</dbReference>
<dbReference type="PRINTS" id="PR01273">
    <property type="entry name" value="INVTBRTCOLOR"/>
</dbReference>
<evidence type="ECO:0000256" key="4">
    <source>
        <dbReference type="ARBA" id="ARBA00022448"/>
    </source>
</evidence>
<evidence type="ECO:0000256" key="8">
    <source>
        <dbReference type="ARBA" id="ARBA00023157"/>
    </source>
</evidence>
<dbReference type="PANTHER" id="PTHR10612">
    <property type="entry name" value="APOLIPOPROTEIN D"/>
    <property type="match status" value="1"/>
</dbReference>
<dbReference type="GO" id="GO:0005576">
    <property type="term" value="C:extracellular region"/>
    <property type="evidence" value="ECO:0007669"/>
    <property type="project" value="UniProtKB-SubCell"/>
</dbReference>
<organism evidence="12 13">
    <name type="scientific">Gryllus longicercus</name>
    <dbReference type="NCBI Taxonomy" id="2509291"/>
    <lineage>
        <taxon>Eukaryota</taxon>
        <taxon>Metazoa</taxon>
        <taxon>Ecdysozoa</taxon>
        <taxon>Arthropoda</taxon>
        <taxon>Hexapoda</taxon>
        <taxon>Insecta</taxon>
        <taxon>Pterygota</taxon>
        <taxon>Neoptera</taxon>
        <taxon>Polyneoptera</taxon>
        <taxon>Orthoptera</taxon>
        <taxon>Ensifera</taxon>
        <taxon>Gryllidea</taxon>
        <taxon>Grylloidea</taxon>
        <taxon>Gryllidae</taxon>
        <taxon>Gryllinae</taxon>
        <taxon>Gryllus</taxon>
    </lineage>
</organism>
<dbReference type="InterPro" id="IPR003057">
    <property type="entry name" value="Invtbrt_color"/>
</dbReference>
<evidence type="ECO:0000313" key="13">
    <source>
        <dbReference type="Proteomes" id="UP001378592"/>
    </source>
</evidence>
<evidence type="ECO:0000256" key="10">
    <source>
        <dbReference type="PIRNR" id="PIRNR036893"/>
    </source>
</evidence>
<reference evidence="12 13" key="1">
    <citation type="submission" date="2024-03" db="EMBL/GenBank/DDBJ databases">
        <title>The genome assembly and annotation of the cricket Gryllus longicercus Weissman &amp; Gray.</title>
        <authorList>
            <person name="Szrajer S."/>
            <person name="Gray D."/>
            <person name="Ylla G."/>
        </authorList>
    </citation>
    <scope>NUCLEOTIDE SEQUENCE [LARGE SCALE GENOMIC DNA]</scope>
    <source>
        <strain evidence="12">DAG 2021-001</strain>
        <tissue evidence="12">Whole body minus gut</tissue>
    </source>
</reference>
<keyword evidence="13" id="KW-1185">Reference proteome</keyword>
<dbReference type="GO" id="GO:0006629">
    <property type="term" value="P:lipid metabolic process"/>
    <property type="evidence" value="ECO:0007669"/>
    <property type="project" value="TreeGrafter"/>
</dbReference>
<evidence type="ECO:0000256" key="1">
    <source>
        <dbReference type="ARBA" id="ARBA00004613"/>
    </source>
</evidence>
<keyword evidence="6" id="KW-0732">Signal</keyword>
<comment type="similarity">
    <text evidence="2 10">Belongs to the calycin superfamily. Lipocalin family.</text>
</comment>
<dbReference type="GO" id="GO:0000302">
    <property type="term" value="P:response to reactive oxygen species"/>
    <property type="evidence" value="ECO:0007669"/>
    <property type="project" value="TreeGrafter"/>
</dbReference>
<keyword evidence="4" id="KW-0813">Transport</keyword>
<comment type="subcellular location">
    <subcellularLocation>
        <location evidence="1">Secreted</location>
    </subcellularLocation>
</comment>
<gene>
    <name evidence="12" type="ORF">R5R35_006427</name>
</gene>
<dbReference type="Gene3D" id="2.40.128.20">
    <property type="match status" value="1"/>
</dbReference>
<evidence type="ECO:0000256" key="6">
    <source>
        <dbReference type="ARBA" id="ARBA00022729"/>
    </source>
</evidence>
<evidence type="ECO:0000256" key="5">
    <source>
        <dbReference type="ARBA" id="ARBA00022525"/>
    </source>
</evidence>
<dbReference type="AlphaFoldDB" id="A0AAN9Z823"/>
<dbReference type="FunFam" id="2.40.128.20:FF:000003">
    <property type="entry name" value="Apolipoprotein D"/>
    <property type="match status" value="1"/>
</dbReference>
<dbReference type="CDD" id="cd19437">
    <property type="entry name" value="lipocalin_apoD-like"/>
    <property type="match status" value="1"/>
</dbReference>
<dbReference type="EMBL" id="JAZDUA010000033">
    <property type="protein sequence ID" value="KAK7871828.1"/>
    <property type="molecule type" value="Genomic_DNA"/>
</dbReference>
<dbReference type="InterPro" id="IPR022272">
    <property type="entry name" value="Lipocalin_CS"/>
</dbReference>
<dbReference type="PIRSF" id="PIRSF036893">
    <property type="entry name" value="Lipocalin_ApoD"/>
    <property type="match status" value="1"/>
</dbReference>
<dbReference type="PANTHER" id="PTHR10612:SF34">
    <property type="entry name" value="APOLIPOPROTEIN D"/>
    <property type="match status" value="1"/>
</dbReference>
<evidence type="ECO:0000259" key="11">
    <source>
        <dbReference type="Pfam" id="PF08212"/>
    </source>
</evidence>
<dbReference type="Pfam" id="PF08212">
    <property type="entry name" value="Lipocalin_2"/>
    <property type="match status" value="1"/>
</dbReference>
<feature type="domain" description="Lipocalin/cytosolic fatty-acid binding" evidence="11">
    <location>
        <begin position="5"/>
        <end position="146"/>
    </location>
</feature>
<dbReference type="InterPro" id="IPR000566">
    <property type="entry name" value="Lipocln_cytosolic_FA-bd_dom"/>
</dbReference>
<dbReference type="Proteomes" id="UP001378592">
    <property type="component" value="Unassembled WGS sequence"/>
</dbReference>
<sequence length="159" mass="18098">MGDFNMARYLGRWYEAERYFALFEFAGKCVSANYSAADDGRFLIVNRQTSSLTGIRSTIEGEVRLVGRSDESKLSVKFPSLPVSLAAPYWVLDTDYENYSVVWSCSNFGLFSTRNAWILTRARTPTLPVMERAYAAVDRNGISRAFFIRTDQKNCPAHY</sequence>
<dbReference type="GO" id="GO:0008289">
    <property type="term" value="F:lipid binding"/>
    <property type="evidence" value="ECO:0007669"/>
    <property type="project" value="UniProtKB-KW"/>
</dbReference>
<dbReference type="GO" id="GO:0031409">
    <property type="term" value="F:pigment binding"/>
    <property type="evidence" value="ECO:0007669"/>
    <property type="project" value="InterPro"/>
</dbReference>
<name>A0AAN9Z823_9ORTH</name>
<keyword evidence="5" id="KW-0964">Secreted</keyword>
<dbReference type="InterPro" id="IPR012674">
    <property type="entry name" value="Calycin"/>
</dbReference>
<evidence type="ECO:0000256" key="7">
    <source>
        <dbReference type="ARBA" id="ARBA00023121"/>
    </source>
</evidence>
<protein>
    <recommendedName>
        <fullName evidence="3">Apolipoprotein D</fullName>
    </recommendedName>
</protein>
<keyword evidence="7" id="KW-0446">Lipid-binding</keyword>
<evidence type="ECO:0000256" key="3">
    <source>
        <dbReference type="ARBA" id="ARBA00019890"/>
    </source>
</evidence>
<dbReference type="GO" id="GO:0005737">
    <property type="term" value="C:cytoplasm"/>
    <property type="evidence" value="ECO:0007669"/>
    <property type="project" value="TreeGrafter"/>
</dbReference>
<proteinExistence type="inferred from homology"/>
<comment type="caution">
    <text evidence="12">The sequence shown here is derived from an EMBL/GenBank/DDBJ whole genome shotgun (WGS) entry which is preliminary data.</text>
</comment>
<evidence type="ECO:0000256" key="9">
    <source>
        <dbReference type="ARBA" id="ARBA00023180"/>
    </source>
</evidence>
<evidence type="ECO:0000256" key="2">
    <source>
        <dbReference type="ARBA" id="ARBA00006889"/>
    </source>
</evidence>
<keyword evidence="9" id="KW-0325">Glycoprotein</keyword>
<accession>A0AAN9Z823</accession>
<dbReference type="PROSITE" id="PS00213">
    <property type="entry name" value="LIPOCALIN"/>
    <property type="match status" value="1"/>
</dbReference>
<dbReference type="SUPFAM" id="SSF50814">
    <property type="entry name" value="Lipocalins"/>
    <property type="match status" value="1"/>
</dbReference>
<evidence type="ECO:0000313" key="12">
    <source>
        <dbReference type="EMBL" id="KAK7871828.1"/>
    </source>
</evidence>